<sequence>MKQYLFLLFLVCAAPGALAQDCSKITFAPGASSGEISGRVTEEKPMCFTFASGEGQVARLQLSESNNICFTVYDVVDCQDDFSFRTQNRDYTVLIAPFVRIPDFEEFTLRLTIK</sequence>
<protein>
    <submittedName>
        <fullName evidence="2">Uncharacterized protein</fullName>
    </submittedName>
</protein>
<evidence type="ECO:0000313" key="2">
    <source>
        <dbReference type="EMBL" id="CTQ47604.1"/>
    </source>
</evidence>
<dbReference type="OrthoDB" id="7866630at2"/>
<organism evidence="2 3">
    <name type="scientific">Roseibium aggregatum</name>
    <dbReference type="NCBI Taxonomy" id="187304"/>
    <lineage>
        <taxon>Bacteria</taxon>
        <taxon>Pseudomonadati</taxon>
        <taxon>Pseudomonadota</taxon>
        <taxon>Alphaproteobacteria</taxon>
        <taxon>Hyphomicrobiales</taxon>
        <taxon>Stappiaceae</taxon>
        <taxon>Roseibium</taxon>
    </lineage>
</organism>
<evidence type="ECO:0000313" key="3">
    <source>
        <dbReference type="Proteomes" id="UP000048926"/>
    </source>
</evidence>
<keyword evidence="1" id="KW-0732">Signal</keyword>
<dbReference type="Proteomes" id="UP000048926">
    <property type="component" value="Unassembled WGS sequence"/>
</dbReference>
<feature type="signal peptide" evidence="1">
    <location>
        <begin position="1"/>
        <end position="19"/>
    </location>
</feature>
<feature type="chain" id="PRO_5005807894" evidence="1">
    <location>
        <begin position="20"/>
        <end position="114"/>
    </location>
</feature>
<dbReference type="RefSeq" id="WP_055661620.1">
    <property type="nucleotide sequence ID" value="NZ_CXST01000010.1"/>
</dbReference>
<reference evidence="3" key="1">
    <citation type="submission" date="2015-07" db="EMBL/GenBank/DDBJ databases">
        <authorList>
            <person name="Rodrigo-Torres Lidia"/>
            <person name="Arahal R.David."/>
        </authorList>
    </citation>
    <scope>NUCLEOTIDE SEQUENCE [LARGE SCALE GENOMIC DNA]</scope>
    <source>
        <strain evidence="3">CECT 4801</strain>
    </source>
</reference>
<keyword evidence="3" id="KW-1185">Reference proteome</keyword>
<accession>A0A0M6YD21</accession>
<gene>
    <name evidence="2" type="ORF">LAL4801_06066</name>
</gene>
<evidence type="ECO:0000256" key="1">
    <source>
        <dbReference type="SAM" id="SignalP"/>
    </source>
</evidence>
<proteinExistence type="predicted"/>
<dbReference type="EMBL" id="CXST01000010">
    <property type="protein sequence ID" value="CTQ47604.1"/>
    <property type="molecule type" value="Genomic_DNA"/>
</dbReference>
<dbReference type="Gene3D" id="2.60.120.380">
    <property type="match status" value="1"/>
</dbReference>
<dbReference type="AlphaFoldDB" id="A0A0M6YD21"/>
<name>A0A0M6YD21_9HYPH</name>